<dbReference type="GO" id="GO:0006508">
    <property type="term" value="P:proteolysis"/>
    <property type="evidence" value="ECO:0007669"/>
    <property type="project" value="InterPro"/>
</dbReference>
<dbReference type="AlphaFoldDB" id="A0A8H4XMU0"/>
<dbReference type="InterPro" id="IPR001940">
    <property type="entry name" value="Peptidase_S1C"/>
</dbReference>
<comment type="function">
    <text evidence="1">Nuclear serine protease which mediates apoptosis.</text>
</comment>
<reference evidence="6" key="1">
    <citation type="journal article" date="2020" name="BMC Genomics">
        <title>Correction to: Identification and distribution of gene clusters required for synthesis of sphingolipid metabolism inhibitors in diverse species of the filamentous fungus Fusarium.</title>
        <authorList>
            <person name="Kim H.S."/>
            <person name="Lohmar J.M."/>
            <person name="Busman M."/>
            <person name="Brown D.W."/>
            <person name="Naumann T.A."/>
            <person name="Divon H.H."/>
            <person name="Lysoe E."/>
            <person name="Uhlig S."/>
            <person name="Proctor R.H."/>
        </authorList>
    </citation>
    <scope>NUCLEOTIDE SEQUENCE</scope>
    <source>
        <strain evidence="6">NRRL 22465</strain>
    </source>
</reference>
<feature type="region of interest" description="Disordered" evidence="5">
    <location>
        <begin position="1"/>
        <end position="48"/>
    </location>
</feature>
<protein>
    <recommendedName>
        <fullName evidence="3">Pro-apoptotic serine protease NMA111</fullName>
    </recommendedName>
    <alternativeName>
        <fullName evidence="4">Pro-apoptotic serine protease nma111</fullName>
    </alternativeName>
</protein>
<comment type="caution">
    <text evidence="6">The sequence shown here is derived from an EMBL/GenBank/DDBJ whole genome shotgun (WGS) entry which is preliminary data.</text>
</comment>
<keyword evidence="7" id="KW-1185">Reference proteome</keyword>
<evidence type="ECO:0000256" key="5">
    <source>
        <dbReference type="SAM" id="MobiDB-lite"/>
    </source>
</evidence>
<evidence type="ECO:0000256" key="2">
    <source>
        <dbReference type="ARBA" id="ARBA00010541"/>
    </source>
</evidence>
<sequence>MSRVVDLTGSSPLVSNRETRSSTHGQLVSSPPSPPSPNTPQHIPDTISSKPKIEHLSSAFSLSIPHQRTLRGKRNPVATKRIWLSSHTVPLPQDVLNALTSNETFPFNPVDATLVFAQEQAGTAVCISPDGVILTCSHCVAESHSKLTEASVHTLISSTGALITARVIAWDPARDLALLIIEQSELPHRPFPYIRIASSPPKFNTRLLCVGHPGSEDLEAERRGVPTEYDTLVLSEGTFRGLVPGQDPQNNSEIGALKHSCWTYWGHSGAGLFERRTGNLVGVHSSWDEDTGTRRGVPLEAVVAFLEEFEGGYRGRKGADMGKGWRWFVRG</sequence>
<evidence type="ECO:0000256" key="4">
    <source>
        <dbReference type="ARBA" id="ARBA00021524"/>
    </source>
</evidence>
<gene>
    <name evidence="6" type="ORF">FZEAL_3584</name>
</gene>
<evidence type="ECO:0000256" key="1">
    <source>
        <dbReference type="ARBA" id="ARBA00002558"/>
    </source>
</evidence>
<dbReference type="EMBL" id="JABEYC010000235">
    <property type="protein sequence ID" value="KAF4980405.1"/>
    <property type="molecule type" value="Genomic_DNA"/>
</dbReference>
<dbReference type="SUPFAM" id="SSF50494">
    <property type="entry name" value="Trypsin-like serine proteases"/>
    <property type="match status" value="1"/>
</dbReference>
<comment type="similarity">
    <text evidence="2">Belongs to the peptidase S1C family.</text>
</comment>
<accession>A0A8H4XMU0</accession>
<dbReference type="OrthoDB" id="4217619at2759"/>
<feature type="compositionally biased region" description="Polar residues" evidence="5">
    <location>
        <begin position="8"/>
        <end position="28"/>
    </location>
</feature>
<dbReference type="Proteomes" id="UP000635477">
    <property type="component" value="Unassembled WGS sequence"/>
</dbReference>
<organism evidence="6 7">
    <name type="scientific">Fusarium zealandicum</name>
    <dbReference type="NCBI Taxonomy" id="1053134"/>
    <lineage>
        <taxon>Eukaryota</taxon>
        <taxon>Fungi</taxon>
        <taxon>Dikarya</taxon>
        <taxon>Ascomycota</taxon>
        <taxon>Pezizomycotina</taxon>
        <taxon>Sordariomycetes</taxon>
        <taxon>Hypocreomycetidae</taxon>
        <taxon>Hypocreales</taxon>
        <taxon>Nectriaceae</taxon>
        <taxon>Fusarium</taxon>
        <taxon>Fusarium staphyleae species complex</taxon>
    </lineage>
</organism>
<dbReference type="Gene3D" id="2.40.10.120">
    <property type="match status" value="1"/>
</dbReference>
<dbReference type="InterPro" id="IPR009003">
    <property type="entry name" value="Peptidase_S1_PA"/>
</dbReference>
<reference evidence="6" key="2">
    <citation type="submission" date="2020-05" db="EMBL/GenBank/DDBJ databases">
        <authorList>
            <person name="Kim H.-S."/>
            <person name="Proctor R.H."/>
            <person name="Brown D.W."/>
        </authorList>
    </citation>
    <scope>NUCLEOTIDE SEQUENCE</scope>
    <source>
        <strain evidence="6">NRRL 22465</strain>
    </source>
</reference>
<evidence type="ECO:0000256" key="3">
    <source>
        <dbReference type="ARBA" id="ARBA00020338"/>
    </source>
</evidence>
<dbReference type="PRINTS" id="PR00834">
    <property type="entry name" value="PROTEASES2C"/>
</dbReference>
<name>A0A8H4XMU0_9HYPO</name>
<evidence type="ECO:0000313" key="6">
    <source>
        <dbReference type="EMBL" id="KAF4980405.1"/>
    </source>
</evidence>
<proteinExistence type="inferred from homology"/>
<dbReference type="GO" id="GO:0004252">
    <property type="term" value="F:serine-type endopeptidase activity"/>
    <property type="evidence" value="ECO:0007669"/>
    <property type="project" value="InterPro"/>
</dbReference>
<dbReference type="Pfam" id="PF13365">
    <property type="entry name" value="Trypsin_2"/>
    <property type="match status" value="1"/>
</dbReference>
<evidence type="ECO:0000313" key="7">
    <source>
        <dbReference type="Proteomes" id="UP000635477"/>
    </source>
</evidence>